<dbReference type="EMBL" id="VOBR01000047">
    <property type="protein sequence ID" value="TWP44900.1"/>
    <property type="molecule type" value="Genomic_DNA"/>
</dbReference>
<evidence type="ECO:0000313" key="1">
    <source>
        <dbReference type="EMBL" id="TWP44900.1"/>
    </source>
</evidence>
<keyword evidence="2" id="KW-1185">Reference proteome</keyword>
<comment type="caution">
    <text evidence="1">The sequence shown here is derived from an EMBL/GenBank/DDBJ whole genome shotgun (WGS) entry which is preliminary data.</text>
</comment>
<organism evidence="1 2">
    <name type="scientific">Lentzea tibetensis</name>
    <dbReference type="NCBI Taxonomy" id="2591470"/>
    <lineage>
        <taxon>Bacteria</taxon>
        <taxon>Bacillati</taxon>
        <taxon>Actinomycetota</taxon>
        <taxon>Actinomycetes</taxon>
        <taxon>Pseudonocardiales</taxon>
        <taxon>Pseudonocardiaceae</taxon>
        <taxon>Lentzea</taxon>
    </lineage>
</organism>
<accession>A0A563EFR1</accession>
<dbReference type="Proteomes" id="UP000316639">
    <property type="component" value="Unassembled WGS sequence"/>
</dbReference>
<reference evidence="1 2" key="1">
    <citation type="submission" date="2019-07" db="EMBL/GenBank/DDBJ databases">
        <title>Lentzea xizangensis sp. nov., isolated from Qinghai-Tibetan Plateau Soils.</title>
        <authorList>
            <person name="Huang J."/>
        </authorList>
    </citation>
    <scope>NUCLEOTIDE SEQUENCE [LARGE SCALE GENOMIC DNA]</scope>
    <source>
        <strain evidence="1 2">FXJ1.1311</strain>
    </source>
</reference>
<evidence type="ECO:0000313" key="2">
    <source>
        <dbReference type="Proteomes" id="UP000316639"/>
    </source>
</evidence>
<proteinExistence type="predicted"/>
<dbReference type="OrthoDB" id="8480054at2"/>
<sequence length="309" mass="34589">MEPAVVVALVASATSITVALASAGLSYTTQRRIQSQSAHRQARLDYEYEARKRLYEVTEPLLFQLGERGEDLQSRIAGLARTARNGDLEPGRGWLSDDGYYLRSIVHRVLAPVAIFHLMQDGLTRVDLRLDPEIRTRYGMAKLLAWALTDHFTFAAQQPELPYDPYAETEYEMEHPADEPYLQGLPSGLVETAGQALIVQVGERTARVMRFGEFDEAYSDRASALHLACAPVTDLFRDFHPRSHPVLWRALVTQARLCAALTSTEPGGPEKYDWRRPGEQVEASVIAEPLEVARKYLDARLPSAEVARP</sequence>
<name>A0A563EFR1_9PSEU</name>
<dbReference type="AlphaFoldDB" id="A0A563EFR1"/>
<gene>
    <name evidence="1" type="ORF">FKR81_40585</name>
</gene>
<dbReference type="RefSeq" id="WP_146360525.1">
    <property type="nucleotide sequence ID" value="NZ_VOBR01000047.1"/>
</dbReference>
<protein>
    <submittedName>
        <fullName evidence="1">Uncharacterized protein</fullName>
    </submittedName>
</protein>